<evidence type="ECO:0000313" key="4">
    <source>
        <dbReference type="EMBL" id="CAA2107549.1"/>
    </source>
</evidence>
<dbReference type="GO" id="GO:0005886">
    <property type="term" value="C:plasma membrane"/>
    <property type="evidence" value="ECO:0007669"/>
    <property type="project" value="UniProtKB-SubCell"/>
</dbReference>
<gene>
    <name evidence="4" type="primary">oprM_4</name>
    <name evidence="4" type="ORF">VVAX_04289</name>
</gene>
<dbReference type="Gene3D" id="1.20.1600.10">
    <property type="entry name" value="Outer membrane efflux proteins (OEP)"/>
    <property type="match status" value="1"/>
</dbReference>
<name>A0A679JC02_VARPD</name>
<evidence type="ECO:0000256" key="3">
    <source>
        <dbReference type="SAM" id="Coils"/>
    </source>
</evidence>
<organism evidence="4">
    <name type="scientific">Variovorax paradoxus</name>
    <dbReference type="NCBI Taxonomy" id="34073"/>
    <lineage>
        <taxon>Bacteria</taxon>
        <taxon>Pseudomonadati</taxon>
        <taxon>Pseudomonadota</taxon>
        <taxon>Betaproteobacteria</taxon>
        <taxon>Burkholderiales</taxon>
        <taxon>Comamonadaceae</taxon>
        <taxon>Variovorax</taxon>
    </lineage>
</organism>
<evidence type="ECO:0000256" key="1">
    <source>
        <dbReference type="ARBA" id="ARBA00007613"/>
    </source>
</evidence>
<dbReference type="Gene3D" id="2.20.200.10">
    <property type="entry name" value="Outer membrane efflux proteins (OEP)"/>
    <property type="match status" value="1"/>
</dbReference>
<dbReference type="InterPro" id="IPR010131">
    <property type="entry name" value="MdtP/NodT-like"/>
</dbReference>
<keyword evidence="2" id="KW-0564">Palmitate</keyword>
<dbReference type="InterPro" id="IPR003423">
    <property type="entry name" value="OMP_efflux"/>
</dbReference>
<keyword evidence="2" id="KW-0449">Lipoprotein</keyword>
<reference evidence="4" key="1">
    <citation type="submission" date="2019-12" db="EMBL/GenBank/DDBJ databases">
        <authorList>
            <person name="Cremers G."/>
        </authorList>
    </citation>
    <scope>NUCLEOTIDE SEQUENCE</scope>
    <source>
        <strain evidence="4">Vvax</strain>
    </source>
</reference>
<keyword evidence="2" id="KW-0472">Membrane</keyword>
<comment type="subcellular location">
    <subcellularLocation>
        <location evidence="2">Cell membrane</location>
        <topology evidence="2">Lipid-anchor</topology>
    </subcellularLocation>
</comment>
<dbReference type="SUPFAM" id="SSF56954">
    <property type="entry name" value="Outer membrane efflux proteins (OEP)"/>
    <property type="match status" value="1"/>
</dbReference>
<feature type="coiled-coil region" evidence="3">
    <location>
        <begin position="229"/>
        <end position="256"/>
    </location>
</feature>
<dbReference type="RefSeq" id="WP_339091828.1">
    <property type="nucleotide sequence ID" value="NZ_LR743507.1"/>
</dbReference>
<keyword evidence="2" id="KW-1134">Transmembrane beta strand</keyword>
<accession>A0A679JC02</accession>
<evidence type="ECO:0000256" key="2">
    <source>
        <dbReference type="RuleBase" id="RU362097"/>
    </source>
</evidence>
<dbReference type="PANTHER" id="PTHR30203">
    <property type="entry name" value="OUTER MEMBRANE CATION EFFLUX PROTEIN"/>
    <property type="match status" value="1"/>
</dbReference>
<dbReference type="PANTHER" id="PTHR30203:SF33">
    <property type="entry name" value="BLR4455 PROTEIN"/>
    <property type="match status" value="1"/>
</dbReference>
<dbReference type="AlphaFoldDB" id="A0A679JC02"/>
<proteinExistence type="inferred from homology"/>
<protein>
    <submittedName>
        <fullName evidence="4">Outer membrane protein OprM</fullName>
    </submittedName>
</protein>
<comment type="similarity">
    <text evidence="1 2">Belongs to the outer membrane factor (OMF) (TC 1.B.17) family.</text>
</comment>
<dbReference type="Pfam" id="PF02321">
    <property type="entry name" value="OEP"/>
    <property type="match status" value="2"/>
</dbReference>
<sequence length="485" mass="49944">MPHAPLAFRLGPVLSCAALLAGCALQADRADRTIALPAAWQAARSAPSELLADSGPVDADWWRSFGSAELDALVARAQAQSNDLAAAAARVAQADALAGIAGAALRPQVTATLDAAREGRLGGLAAVDGSTYGAAFAARYELDLWGRNAALRDEALQGLRASAFARDTVRLTVTASVASTWLLGQALRERTGIAQRNLDNARRVLALVESRSRAGAVSPLDLAQQRGLVAAQQRSVAALQQQARDAEAALAVLLGATSPEIGASGPAAPALDALRIPVIGAGTPSTLLVRRPDIARAEAQLAAADADVLAARAALLPTVSLGASVGSGQARFGRLFDNPVYSLAAGLAAPVFDGGRLAGGGRLAQARRGELLAAYRGAIVAAFADAETALNAVSSTDAQAEAQAAELAEARRAAVLSESRYRAGAETLLTLLDAQRTLYVAQDLSVQLRMARLQARVSLYRAMGGGWTNDRRTTRAADDGTSRCA</sequence>
<dbReference type="GO" id="GO:0015562">
    <property type="term" value="F:efflux transmembrane transporter activity"/>
    <property type="evidence" value="ECO:0007669"/>
    <property type="project" value="InterPro"/>
</dbReference>
<dbReference type="NCBIfam" id="TIGR01845">
    <property type="entry name" value="outer_NodT"/>
    <property type="match status" value="1"/>
</dbReference>
<dbReference type="EMBL" id="LR743507">
    <property type="protein sequence ID" value="CAA2107549.1"/>
    <property type="molecule type" value="Genomic_DNA"/>
</dbReference>
<keyword evidence="2" id="KW-0812">Transmembrane</keyword>
<keyword evidence="3" id="KW-0175">Coiled coil</keyword>